<feature type="non-terminal residue" evidence="2">
    <location>
        <position position="123"/>
    </location>
</feature>
<dbReference type="EMBL" id="JAHRIP010008165">
    <property type="protein sequence ID" value="MEQ2282322.1"/>
    <property type="molecule type" value="Genomic_DNA"/>
</dbReference>
<comment type="caution">
    <text evidence="2">The sequence shown here is derived from an EMBL/GenBank/DDBJ whole genome shotgun (WGS) entry which is preliminary data.</text>
</comment>
<organism evidence="2 3">
    <name type="scientific">Ameca splendens</name>
    <dbReference type="NCBI Taxonomy" id="208324"/>
    <lineage>
        <taxon>Eukaryota</taxon>
        <taxon>Metazoa</taxon>
        <taxon>Chordata</taxon>
        <taxon>Craniata</taxon>
        <taxon>Vertebrata</taxon>
        <taxon>Euteleostomi</taxon>
        <taxon>Actinopterygii</taxon>
        <taxon>Neopterygii</taxon>
        <taxon>Teleostei</taxon>
        <taxon>Neoteleostei</taxon>
        <taxon>Acanthomorphata</taxon>
        <taxon>Ovalentaria</taxon>
        <taxon>Atherinomorphae</taxon>
        <taxon>Cyprinodontiformes</taxon>
        <taxon>Goodeidae</taxon>
        <taxon>Ameca</taxon>
    </lineage>
</organism>
<evidence type="ECO:0000313" key="3">
    <source>
        <dbReference type="Proteomes" id="UP001469553"/>
    </source>
</evidence>
<gene>
    <name evidence="2" type="ORF">AMECASPLE_039368</name>
</gene>
<proteinExistence type="predicted"/>
<feature type="coiled-coil region" evidence="1">
    <location>
        <begin position="67"/>
        <end position="101"/>
    </location>
</feature>
<sequence>MFFCFFYRSAPVFSTPYLWQPLVTKQIHLKVEFELKLLKANQTFLLEELYNLTNINNKLSSDFKVQVHNLTTEFHQIQKKNQELQTDKKNLTEQIETIKKTWNEQNISQAQWSIDEYCRMENN</sequence>
<evidence type="ECO:0000256" key="1">
    <source>
        <dbReference type="SAM" id="Coils"/>
    </source>
</evidence>
<dbReference type="Proteomes" id="UP001469553">
    <property type="component" value="Unassembled WGS sequence"/>
</dbReference>
<reference evidence="2 3" key="1">
    <citation type="submission" date="2021-06" db="EMBL/GenBank/DDBJ databases">
        <authorList>
            <person name="Palmer J.M."/>
        </authorList>
    </citation>
    <scope>NUCLEOTIDE SEQUENCE [LARGE SCALE GENOMIC DNA]</scope>
    <source>
        <strain evidence="2 3">AS_MEX2019</strain>
        <tissue evidence="2">Muscle</tissue>
    </source>
</reference>
<keyword evidence="1" id="KW-0175">Coiled coil</keyword>
<evidence type="ECO:0000313" key="2">
    <source>
        <dbReference type="EMBL" id="MEQ2282322.1"/>
    </source>
</evidence>
<keyword evidence="3" id="KW-1185">Reference proteome</keyword>
<name>A0ABV0XLP0_9TELE</name>
<accession>A0ABV0XLP0</accession>
<protein>
    <submittedName>
        <fullName evidence="2">Uncharacterized protein</fullName>
    </submittedName>
</protein>